<keyword evidence="8" id="KW-0548">Nucleotidyltransferase</keyword>
<dbReference type="GO" id="GO:0003676">
    <property type="term" value="F:nucleic acid binding"/>
    <property type="evidence" value="ECO:0007669"/>
    <property type="project" value="InterPro"/>
</dbReference>
<dbReference type="InterPro" id="IPR001584">
    <property type="entry name" value="Integrase_cat-core"/>
</dbReference>
<dbReference type="EnsemblPlants" id="Pp3c22_5160V3.1">
    <property type="protein sequence ID" value="Pp3c22_5160V3.1"/>
    <property type="gene ID" value="Pp3c22_5160"/>
</dbReference>
<proteinExistence type="predicted"/>
<evidence type="ECO:0000313" key="14">
    <source>
        <dbReference type="EnsemblPlants" id="Pp3c22_5160V3.1"/>
    </source>
</evidence>
<sequence length="557" mass="63927">MGTLDIMISRDKMQASPVNYKLGKTTTEHVFTKEDLWDCIETIDSEYKETTSNNTSATNNLEEFVANRQGKQTIKSQFFSKFQSFKKHVENQIGLKILTLRSDNRGEYTSPEFTRFCEDNGIHTQLSTSRTPQQNGVLERRNRKILDKLRSMLYVGNVSIYLWAKAAKSSEYLINKSPMLSNFGGSLNEIFFQIQPNITHLCTFGYLAYIHLDKTQQDKLQPRVEREIFLGYDDAAKGYRLYNLIAQKLKVTCDNVPSDTKTVAPSSSSSLNIHTLKTPLQCTTSPHCEGHFTETTAGTKDSTSPTNSPQQTPIWAKSKNSFPMASHWVTAMKEEILSIHKNKTTAYHNLYIIQDNNRNGLFLLLYVNDLLFTNNNTTWITWFRQQPETKFEMSTIEEEFGVIYLASKFRLVSGGIFMSQSCYIVQCLNLFGLADSQSVTTPMIERLMLMIDLSKEEVDFTLYRKHRSTTGFVFQLGTRTISWQSKRQPTVALSSTEVEYWALLLTNLGVKQTNPITIFCNNESVFKLAYNPVLYQLTKHILAHYHYSRKKVESKEI</sequence>
<dbReference type="STRING" id="3218.A0A2K1IMB6"/>
<evidence type="ECO:0000256" key="1">
    <source>
        <dbReference type="ARBA" id="ARBA00022722"/>
    </source>
</evidence>
<dbReference type="GO" id="GO:0004519">
    <property type="term" value="F:endonuclease activity"/>
    <property type="evidence" value="ECO:0007669"/>
    <property type="project" value="UniProtKB-KW"/>
</dbReference>
<evidence type="ECO:0000259" key="12">
    <source>
        <dbReference type="PROSITE" id="PS50994"/>
    </source>
</evidence>
<keyword evidence="4" id="KW-0378">Hydrolase</keyword>
<dbReference type="GO" id="GO:0046872">
    <property type="term" value="F:metal ion binding"/>
    <property type="evidence" value="ECO:0007669"/>
    <property type="project" value="UniProtKB-KW"/>
</dbReference>
<dbReference type="GO" id="GO:0016787">
    <property type="term" value="F:hydrolase activity"/>
    <property type="evidence" value="ECO:0007669"/>
    <property type="project" value="UniProtKB-KW"/>
</dbReference>
<dbReference type="PROSITE" id="PS50994">
    <property type="entry name" value="INTEGRASE"/>
    <property type="match status" value="1"/>
</dbReference>
<evidence type="ECO:0000256" key="6">
    <source>
        <dbReference type="ARBA" id="ARBA00022908"/>
    </source>
</evidence>
<evidence type="ECO:0000313" key="13">
    <source>
        <dbReference type="EMBL" id="PNR30418.1"/>
    </source>
</evidence>
<evidence type="ECO:0000256" key="7">
    <source>
        <dbReference type="ARBA" id="ARBA00022918"/>
    </source>
</evidence>
<feature type="domain" description="Integrase catalytic" evidence="12">
    <location>
        <begin position="13"/>
        <end position="195"/>
    </location>
</feature>
<dbReference type="SUPFAM" id="SSF53098">
    <property type="entry name" value="Ribonuclease H-like"/>
    <property type="match status" value="1"/>
</dbReference>
<dbReference type="Gramene" id="Pp3c22_5160V3.1">
    <property type="protein sequence ID" value="Pp3c22_5160V3.1"/>
    <property type="gene ID" value="Pp3c22_5160"/>
</dbReference>
<reference evidence="13 15" key="2">
    <citation type="journal article" date="2018" name="Plant J.">
        <title>The Physcomitrella patens chromosome-scale assembly reveals moss genome structure and evolution.</title>
        <authorList>
            <person name="Lang D."/>
            <person name="Ullrich K.K."/>
            <person name="Murat F."/>
            <person name="Fuchs J."/>
            <person name="Jenkins J."/>
            <person name="Haas F.B."/>
            <person name="Piednoel M."/>
            <person name="Gundlach H."/>
            <person name="Van Bel M."/>
            <person name="Meyberg R."/>
            <person name="Vives C."/>
            <person name="Morata J."/>
            <person name="Symeonidi A."/>
            <person name="Hiss M."/>
            <person name="Muchero W."/>
            <person name="Kamisugi Y."/>
            <person name="Saleh O."/>
            <person name="Blanc G."/>
            <person name="Decker E.L."/>
            <person name="van Gessel N."/>
            <person name="Grimwood J."/>
            <person name="Hayes R.D."/>
            <person name="Graham S.W."/>
            <person name="Gunter L.E."/>
            <person name="McDaniel S.F."/>
            <person name="Hoernstein S.N.W."/>
            <person name="Larsson A."/>
            <person name="Li F.W."/>
            <person name="Perroud P.F."/>
            <person name="Phillips J."/>
            <person name="Ranjan P."/>
            <person name="Rokshar D.S."/>
            <person name="Rothfels C.J."/>
            <person name="Schneider L."/>
            <person name="Shu S."/>
            <person name="Stevenson D.W."/>
            <person name="Thummler F."/>
            <person name="Tillich M."/>
            <person name="Villarreal Aguilar J.C."/>
            <person name="Widiez T."/>
            <person name="Wong G.K."/>
            <person name="Wymore A."/>
            <person name="Zhang Y."/>
            <person name="Zimmer A.D."/>
            <person name="Quatrano R.S."/>
            <person name="Mayer K.F.X."/>
            <person name="Goodstein D."/>
            <person name="Casacuberta J.M."/>
            <person name="Vandepoele K."/>
            <person name="Reski R."/>
            <person name="Cuming A.C."/>
            <person name="Tuskan G.A."/>
            <person name="Maumus F."/>
            <person name="Salse J."/>
            <person name="Schmutz J."/>
            <person name="Rensing S.A."/>
        </authorList>
    </citation>
    <scope>NUCLEOTIDE SEQUENCE [LARGE SCALE GENOMIC DNA]</scope>
    <source>
        <strain evidence="14 15">cv. Gransden 2004</strain>
    </source>
</reference>
<dbReference type="InterPro" id="IPR012337">
    <property type="entry name" value="RNaseH-like_sf"/>
</dbReference>
<dbReference type="GO" id="GO:0015074">
    <property type="term" value="P:DNA integration"/>
    <property type="evidence" value="ECO:0007669"/>
    <property type="project" value="UniProtKB-KW"/>
</dbReference>
<dbReference type="InterPro" id="IPR013103">
    <property type="entry name" value="RVT_2"/>
</dbReference>
<keyword evidence="1" id="KW-0540">Nuclease</keyword>
<dbReference type="CDD" id="cd09272">
    <property type="entry name" value="RNase_HI_RT_Ty1"/>
    <property type="match status" value="1"/>
</dbReference>
<dbReference type="Pfam" id="PF07727">
    <property type="entry name" value="RVT_2"/>
    <property type="match status" value="1"/>
</dbReference>
<keyword evidence="5" id="KW-0460">Magnesium</keyword>
<keyword evidence="3" id="KW-0255">Endonuclease</keyword>
<keyword evidence="2" id="KW-0479">Metal-binding</keyword>
<keyword evidence="7" id="KW-0695">RNA-directed DNA polymerase</keyword>
<dbReference type="InterPro" id="IPR039537">
    <property type="entry name" value="Retrotran_Ty1/copia-like"/>
</dbReference>
<dbReference type="PANTHER" id="PTHR42648">
    <property type="entry name" value="TRANSPOSASE, PUTATIVE-RELATED"/>
    <property type="match status" value="1"/>
</dbReference>
<evidence type="ECO:0000256" key="9">
    <source>
        <dbReference type="ARBA" id="ARBA00023172"/>
    </source>
</evidence>
<keyword evidence="8" id="KW-0239">DNA-directed DNA polymerase</keyword>
<evidence type="ECO:0000256" key="2">
    <source>
        <dbReference type="ARBA" id="ARBA00022723"/>
    </source>
</evidence>
<dbReference type="InterPro" id="IPR057670">
    <property type="entry name" value="SH3_retrovirus"/>
</dbReference>
<gene>
    <name evidence="13" type="ORF">PHYPA_026734</name>
</gene>
<dbReference type="GO" id="GO:0006310">
    <property type="term" value="P:DNA recombination"/>
    <property type="evidence" value="ECO:0007669"/>
    <property type="project" value="UniProtKB-KW"/>
</dbReference>
<keyword evidence="8" id="KW-0808">Transferase</keyword>
<dbReference type="GO" id="GO:0003887">
    <property type="term" value="F:DNA-directed DNA polymerase activity"/>
    <property type="evidence" value="ECO:0007669"/>
    <property type="project" value="UniProtKB-KW"/>
</dbReference>
<reference evidence="13 15" key="1">
    <citation type="journal article" date="2008" name="Science">
        <title>The Physcomitrella genome reveals evolutionary insights into the conquest of land by plants.</title>
        <authorList>
            <person name="Rensing S."/>
            <person name="Lang D."/>
            <person name="Zimmer A."/>
            <person name="Terry A."/>
            <person name="Salamov A."/>
            <person name="Shapiro H."/>
            <person name="Nishiyama T."/>
            <person name="Perroud P.-F."/>
            <person name="Lindquist E."/>
            <person name="Kamisugi Y."/>
            <person name="Tanahashi T."/>
            <person name="Sakakibara K."/>
            <person name="Fujita T."/>
            <person name="Oishi K."/>
            <person name="Shin-I T."/>
            <person name="Kuroki Y."/>
            <person name="Toyoda A."/>
            <person name="Suzuki Y."/>
            <person name="Hashimoto A."/>
            <person name="Yamaguchi K."/>
            <person name="Sugano A."/>
            <person name="Kohara Y."/>
            <person name="Fujiyama A."/>
            <person name="Anterola A."/>
            <person name="Aoki S."/>
            <person name="Ashton N."/>
            <person name="Barbazuk W.B."/>
            <person name="Barker E."/>
            <person name="Bennetzen J."/>
            <person name="Bezanilla M."/>
            <person name="Blankenship R."/>
            <person name="Cho S.H."/>
            <person name="Dutcher S."/>
            <person name="Estelle M."/>
            <person name="Fawcett J.A."/>
            <person name="Gundlach H."/>
            <person name="Hanada K."/>
            <person name="Heyl A."/>
            <person name="Hicks K.A."/>
            <person name="Hugh J."/>
            <person name="Lohr M."/>
            <person name="Mayer K."/>
            <person name="Melkozernov A."/>
            <person name="Murata T."/>
            <person name="Nelson D."/>
            <person name="Pils B."/>
            <person name="Prigge M."/>
            <person name="Reiss B."/>
            <person name="Renner T."/>
            <person name="Rombauts S."/>
            <person name="Rushton P."/>
            <person name="Sanderfoot A."/>
            <person name="Schween G."/>
            <person name="Shiu S.-H."/>
            <person name="Stueber K."/>
            <person name="Theodoulou F.L."/>
            <person name="Tu H."/>
            <person name="Van de Peer Y."/>
            <person name="Verrier P.J."/>
            <person name="Waters E."/>
            <person name="Wood A."/>
            <person name="Yang L."/>
            <person name="Cove D."/>
            <person name="Cuming A."/>
            <person name="Hasebe M."/>
            <person name="Lucas S."/>
            <person name="Mishler D.B."/>
            <person name="Reski R."/>
            <person name="Grigoriev I."/>
            <person name="Quatrano R.S."/>
            <person name="Boore J.L."/>
        </authorList>
    </citation>
    <scope>NUCLEOTIDE SEQUENCE [LARGE SCALE GENOMIC DNA]</scope>
    <source>
        <strain evidence="14 15">cv. Gransden 2004</strain>
    </source>
</reference>
<dbReference type="InterPro" id="IPR036397">
    <property type="entry name" value="RNaseH_sf"/>
</dbReference>
<keyword evidence="15" id="KW-1185">Reference proteome</keyword>
<keyword evidence="9" id="KW-0233">DNA recombination</keyword>
<evidence type="ECO:0000256" key="8">
    <source>
        <dbReference type="ARBA" id="ARBA00022932"/>
    </source>
</evidence>
<accession>A0A2K1IMB6</accession>
<feature type="region of interest" description="Disordered" evidence="11">
    <location>
        <begin position="294"/>
        <end position="315"/>
    </location>
</feature>
<dbReference type="Proteomes" id="UP000006727">
    <property type="component" value="Chromosome 22"/>
</dbReference>
<dbReference type="InParanoid" id="A0A2K1IMB6"/>
<protein>
    <recommendedName>
        <fullName evidence="12">Integrase catalytic domain-containing protein</fullName>
    </recommendedName>
</protein>
<keyword evidence="10" id="KW-0511">Multifunctional enzyme</keyword>
<keyword evidence="6" id="KW-0229">DNA integration</keyword>
<dbReference type="PANTHER" id="PTHR42648:SF11">
    <property type="entry name" value="TRANSPOSON TY4-P GAG-POL POLYPROTEIN"/>
    <property type="match status" value="1"/>
</dbReference>
<evidence type="ECO:0000256" key="10">
    <source>
        <dbReference type="ARBA" id="ARBA00023268"/>
    </source>
</evidence>
<evidence type="ECO:0000256" key="3">
    <source>
        <dbReference type="ARBA" id="ARBA00022759"/>
    </source>
</evidence>
<reference evidence="14" key="3">
    <citation type="submission" date="2020-12" db="UniProtKB">
        <authorList>
            <consortium name="EnsemblPlants"/>
        </authorList>
    </citation>
    <scope>IDENTIFICATION</scope>
</reference>
<dbReference type="Pfam" id="PF25597">
    <property type="entry name" value="SH3_retrovirus"/>
    <property type="match status" value="1"/>
</dbReference>
<dbReference type="GO" id="GO:0003964">
    <property type="term" value="F:RNA-directed DNA polymerase activity"/>
    <property type="evidence" value="ECO:0007669"/>
    <property type="project" value="UniProtKB-KW"/>
</dbReference>
<evidence type="ECO:0000313" key="15">
    <source>
        <dbReference type="Proteomes" id="UP000006727"/>
    </source>
</evidence>
<dbReference type="Gene3D" id="3.30.420.10">
    <property type="entry name" value="Ribonuclease H-like superfamily/Ribonuclease H"/>
    <property type="match status" value="1"/>
</dbReference>
<evidence type="ECO:0000256" key="11">
    <source>
        <dbReference type="SAM" id="MobiDB-lite"/>
    </source>
</evidence>
<evidence type="ECO:0000256" key="4">
    <source>
        <dbReference type="ARBA" id="ARBA00022801"/>
    </source>
</evidence>
<evidence type="ECO:0000256" key="5">
    <source>
        <dbReference type="ARBA" id="ARBA00022842"/>
    </source>
</evidence>
<dbReference type="EMBL" id="ABEU02000022">
    <property type="protein sequence ID" value="PNR30418.1"/>
    <property type="molecule type" value="Genomic_DNA"/>
</dbReference>
<name>A0A2K1IMB6_PHYPA</name>
<dbReference type="AlphaFoldDB" id="A0A2K1IMB6"/>
<organism evidence="13">
    <name type="scientific">Physcomitrium patens</name>
    <name type="common">Spreading-leaved earth moss</name>
    <name type="synonym">Physcomitrella patens</name>
    <dbReference type="NCBI Taxonomy" id="3218"/>
    <lineage>
        <taxon>Eukaryota</taxon>
        <taxon>Viridiplantae</taxon>
        <taxon>Streptophyta</taxon>
        <taxon>Embryophyta</taxon>
        <taxon>Bryophyta</taxon>
        <taxon>Bryophytina</taxon>
        <taxon>Bryopsida</taxon>
        <taxon>Funariidae</taxon>
        <taxon>Funariales</taxon>
        <taxon>Funariaceae</taxon>
        <taxon>Physcomitrium</taxon>
    </lineage>
</organism>